<feature type="compositionally biased region" description="Basic and acidic residues" evidence="1">
    <location>
        <begin position="105"/>
        <end position="121"/>
    </location>
</feature>
<sequence>MSASGQKRVCFCPVWGYTPQPHPIPPHPSQQPRPAQVLPKSSEFLWAGNRIASDVLASCGQFPSRAVRILEPTDSSLLRSAIESCPKRLWTVGAGFRVLRMAHRTPGDSGDHSGDWGDTRRAHSQSDNSIRQAGAGWSAIPEFHCDRLYAHASKCPRFDASQIYSVHRTRWDLAVRARGLKAAAQLSARPSLEYRGSTTLSPRHAVCSQQSPNLTLQTTTSINTLYDAPTEWATKIGIMIGIGTGIGTRVSKCQVMLAPGHIRLPVEFHYLIYISANVFFRRRYYTGGSSRANGSCGLLWPGGLSGYCPIELERAIVYRVPSTAHGVLCTVYYDNILPPPSGSMFQIRDPGPTLKNFAFRMPGIEFGIYARPGHHSLVAMRETRQLLLFPLEAQRGGDDGDMTVARPIRKGRGDSCRFTMVVSRANRPGSIIEP</sequence>
<evidence type="ECO:0000256" key="1">
    <source>
        <dbReference type="SAM" id="MobiDB-lite"/>
    </source>
</evidence>
<organism evidence="2 3">
    <name type="scientific">Botryobasidium botryosum (strain FD-172 SS1)</name>
    <dbReference type="NCBI Taxonomy" id="930990"/>
    <lineage>
        <taxon>Eukaryota</taxon>
        <taxon>Fungi</taxon>
        <taxon>Dikarya</taxon>
        <taxon>Basidiomycota</taxon>
        <taxon>Agaricomycotina</taxon>
        <taxon>Agaricomycetes</taxon>
        <taxon>Cantharellales</taxon>
        <taxon>Botryobasidiaceae</taxon>
        <taxon>Botryobasidium</taxon>
    </lineage>
</organism>
<feature type="region of interest" description="Disordered" evidence="1">
    <location>
        <begin position="105"/>
        <end position="128"/>
    </location>
</feature>
<accession>A0A067N415</accession>
<proteinExistence type="predicted"/>
<dbReference type="HOGENOM" id="CLU_631617_0_0_1"/>
<name>A0A067N415_BOTB1</name>
<evidence type="ECO:0000313" key="2">
    <source>
        <dbReference type="EMBL" id="KDQ18832.1"/>
    </source>
</evidence>
<dbReference type="InParanoid" id="A0A067N415"/>
<dbReference type="AlphaFoldDB" id="A0A067N415"/>
<evidence type="ECO:0000313" key="3">
    <source>
        <dbReference type="Proteomes" id="UP000027195"/>
    </source>
</evidence>
<keyword evidence="3" id="KW-1185">Reference proteome</keyword>
<protein>
    <submittedName>
        <fullName evidence="2">Uncharacterized protein</fullName>
    </submittedName>
</protein>
<gene>
    <name evidence="2" type="ORF">BOTBODRAFT_41854</name>
</gene>
<reference evidence="3" key="1">
    <citation type="journal article" date="2014" name="Proc. Natl. Acad. Sci. U.S.A.">
        <title>Extensive sampling of basidiomycete genomes demonstrates inadequacy of the white-rot/brown-rot paradigm for wood decay fungi.</title>
        <authorList>
            <person name="Riley R."/>
            <person name="Salamov A.A."/>
            <person name="Brown D.W."/>
            <person name="Nagy L.G."/>
            <person name="Floudas D."/>
            <person name="Held B.W."/>
            <person name="Levasseur A."/>
            <person name="Lombard V."/>
            <person name="Morin E."/>
            <person name="Otillar R."/>
            <person name="Lindquist E.A."/>
            <person name="Sun H."/>
            <person name="LaButti K.M."/>
            <person name="Schmutz J."/>
            <person name="Jabbour D."/>
            <person name="Luo H."/>
            <person name="Baker S.E."/>
            <person name="Pisabarro A.G."/>
            <person name="Walton J.D."/>
            <person name="Blanchette R.A."/>
            <person name="Henrissat B."/>
            <person name="Martin F."/>
            <person name="Cullen D."/>
            <person name="Hibbett D.S."/>
            <person name="Grigoriev I.V."/>
        </authorList>
    </citation>
    <scope>NUCLEOTIDE SEQUENCE [LARGE SCALE GENOMIC DNA]</scope>
    <source>
        <strain evidence="3">FD-172 SS1</strain>
    </source>
</reference>
<dbReference type="Proteomes" id="UP000027195">
    <property type="component" value="Unassembled WGS sequence"/>
</dbReference>
<dbReference type="EMBL" id="KL198020">
    <property type="protein sequence ID" value="KDQ18832.1"/>
    <property type="molecule type" value="Genomic_DNA"/>
</dbReference>